<evidence type="ECO:0000313" key="3">
    <source>
        <dbReference type="Proteomes" id="UP000593571"/>
    </source>
</evidence>
<name>A0A7J8HRQ8_ROUAE</name>
<reference evidence="2 3" key="1">
    <citation type="journal article" date="2020" name="Nature">
        <title>Six reference-quality genomes reveal evolution of bat adaptations.</title>
        <authorList>
            <person name="Jebb D."/>
            <person name="Huang Z."/>
            <person name="Pippel M."/>
            <person name="Hughes G.M."/>
            <person name="Lavrichenko K."/>
            <person name="Devanna P."/>
            <person name="Winkler S."/>
            <person name="Jermiin L.S."/>
            <person name="Skirmuntt E.C."/>
            <person name="Katzourakis A."/>
            <person name="Burkitt-Gray L."/>
            <person name="Ray D.A."/>
            <person name="Sullivan K.A.M."/>
            <person name="Roscito J.G."/>
            <person name="Kirilenko B.M."/>
            <person name="Davalos L.M."/>
            <person name="Corthals A.P."/>
            <person name="Power M.L."/>
            <person name="Jones G."/>
            <person name="Ransome R.D."/>
            <person name="Dechmann D.K.N."/>
            <person name="Locatelli A.G."/>
            <person name="Puechmaille S.J."/>
            <person name="Fedrigo O."/>
            <person name="Jarvis E.D."/>
            <person name="Hiller M."/>
            <person name="Vernes S.C."/>
            <person name="Myers E.W."/>
            <person name="Teeling E.C."/>
        </authorList>
    </citation>
    <scope>NUCLEOTIDE SEQUENCE [LARGE SCALE GENOMIC DNA]</scope>
    <source>
        <strain evidence="2">MRouAeg1</strain>
        <tissue evidence="2">Muscle</tissue>
    </source>
</reference>
<dbReference type="Proteomes" id="UP000593571">
    <property type="component" value="Unassembled WGS sequence"/>
</dbReference>
<dbReference type="EMBL" id="JACASE010000004">
    <property type="protein sequence ID" value="KAF6474681.1"/>
    <property type="molecule type" value="Genomic_DNA"/>
</dbReference>
<feature type="region of interest" description="Disordered" evidence="1">
    <location>
        <begin position="1"/>
        <end position="52"/>
    </location>
</feature>
<proteinExistence type="predicted"/>
<gene>
    <name evidence="2" type="ORF">HJG63_010855</name>
</gene>
<comment type="caution">
    <text evidence="2">The sequence shown here is derived from an EMBL/GenBank/DDBJ whole genome shotgun (WGS) entry which is preliminary data.</text>
</comment>
<evidence type="ECO:0000313" key="2">
    <source>
        <dbReference type="EMBL" id="KAF6474681.1"/>
    </source>
</evidence>
<keyword evidence="3" id="KW-1185">Reference proteome</keyword>
<evidence type="ECO:0000256" key="1">
    <source>
        <dbReference type="SAM" id="MobiDB-lite"/>
    </source>
</evidence>
<protein>
    <submittedName>
        <fullName evidence="2">Uncharacterized protein</fullName>
    </submittedName>
</protein>
<organism evidence="2 3">
    <name type="scientific">Rousettus aegyptiacus</name>
    <name type="common">Egyptian fruit bat</name>
    <name type="synonym">Pteropus aegyptiacus</name>
    <dbReference type="NCBI Taxonomy" id="9407"/>
    <lineage>
        <taxon>Eukaryota</taxon>
        <taxon>Metazoa</taxon>
        <taxon>Chordata</taxon>
        <taxon>Craniata</taxon>
        <taxon>Vertebrata</taxon>
        <taxon>Euteleostomi</taxon>
        <taxon>Mammalia</taxon>
        <taxon>Eutheria</taxon>
        <taxon>Laurasiatheria</taxon>
        <taxon>Chiroptera</taxon>
        <taxon>Yinpterochiroptera</taxon>
        <taxon>Pteropodoidea</taxon>
        <taxon>Pteropodidae</taxon>
        <taxon>Rousettinae</taxon>
        <taxon>Rousettus</taxon>
    </lineage>
</organism>
<sequence>MEESECITEQRTTGLGTRRGSKAGDSQRALEGSPSRGRDTGRRPQRKLETSVFSTNESAVNITSILTELAQGKSILTVWGTFQASGEFTVSLPDGITVPRPQGSSGACHHQMREQIKLPLQSWFTAYEMFYNTHSNRCN</sequence>
<feature type="compositionally biased region" description="Basic and acidic residues" evidence="1">
    <location>
        <begin position="36"/>
        <end position="49"/>
    </location>
</feature>
<accession>A0A7J8HRQ8</accession>
<dbReference type="AlphaFoldDB" id="A0A7J8HRQ8"/>